<dbReference type="Pfam" id="PF00106">
    <property type="entry name" value="adh_short"/>
    <property type="match status" value="1"/>
</dbReference>
<accession>A0A8J8NM96</accession>
<keyword evidence="4" id="KW-0521">NADP</keyword>
<evidence type="ECO:0000256" key="5">
    <source>
        <dbReference type="ARBA" id="ARBA00023002"/>
    </source>
</evidence>
<comment type="caution">
    <text evidence="9">The sequence shown here is derived from an EMBL/GenBank/DDBJ whole genome shotgun (WGS) entry which is preliminary data.</text>
</comment>
<comment type="subcellular location">
    <subcellularLocation>
        <location evidence="1">Mitochondrion</location>
    </subcellularLocation>
    <subcellularLocation>
        <location evidence="2">Peroxisome</location>
    </subcellularLocation>
</comment>
<evidence type="ECO:0000256" key="2">
    <source>
        <dbReference type="ARBA" id="ARBA00004275"/>
    </source>
</evidence>
<keyword evidence="5" id="KW-0560">Oxidoreductase</keyword>
<gene>
    <name evidence="9" type="ORF">FGO68_gene11258</name>
</gene>
<dbReference type="PRINTS" id="PR00081">
    <property type="entry name" value="GDHRDH"/>
</dbReference>
<protein>
    <recommendedName>
        <fullName evidence="8">Hydroxysteroid dehydrogenase-like protein 2</fullName>
    </recommendedName>
</protein>
<comment type="similarity">
    <text evidence="3">Belongs to the short-chain dehydrogenases/reductases (SDR) family.</text>
</comment>
<dbReference type="FunFam" id="3.40.50.720:FF:000301">
    <property type="entry name" value="Hydroxysteroid dehydrogenase like 2"/>
    <property type="match status" value="1"/>
</dbReference>
<keyword evidence="7" id="KW-0576">Peroxisome</keyword>
<keyword evidence="10" id="KW-1185">Reference proteome</keyword>
<dbReference type="InterPro" id="IPR002347">
    <property type="entry name" value="SDR_fam"/>
</dbReference>
<sequence length="294" mass="32004">MKNFEPYEFKKAGDLKGKTLFITGASRGIGLAIALRAAKDGANIAIAAKTAEAHPKLEGTIHTAAEEIRKAGGRCLPIQCDIRDEKSVRDAVELTVKTFGGIDILVNNASALYMAKAEETSMKQYDLAMSINARGTFLVSKYCIPHLRNSKNPRILTISPPLYAATDPRVNWYARIGVGYTIAKLGMTLITHGLSEELGGDGVGCNTLWPRTMIATAAVQNLLGGDESMRKSRTPDIMGDAAYEIVTSDSRKTNDQSFFDDEVLLSVYGQGLDLSKYRIVKDAKETELVTDFIC</sequence>
<dbReference type="InterPro" id="IPR020904">
    <property type="entry name" value="Sc_DH/Rdtase_CS"/>
</dbReference>
<dbReference type="PANTHER" id="PTHR42808:SF3">
    <property type="entry name" value="HYDROXYSTEROID DEHYDROGENASE-LIKE PROTEIN 2"/>
    <property type="match status" value="1"/>
</dbReference>
<reference evidence="9" key="1">
    <citation type="submission" date="2019-06" db="EMBL/GenBank/DDBJ databases">
        <authorList>
            <person name="Zheng W."/>
        </authorList>
    </citation>
    <scope>NUCLEOTIDE SEQUENCE</scope>
    <source>
        <strain evidence="9">QDHG01</strain>
    </source>
</reference>
<evidence type="ECO:0000313" key="10">
    <source>
        <dbReference type="Proteomes" id="UP000785679"/>
    </source>
</evidence>
<evidence type="ECO:0000256" key="6">
    <source>
        <dbReference type="ARBA" id="ARBA00023128"/>
    </source>
</evidence>
<dbReference type="OrthoDB" id="5327538at2759"/>
<dbReference type="GO" id="GO:0005777">
    <property type="term" value="C:peroxisome"/>
    <property type="evidence" value="ECO:0007669"/>
    <property type="project" value="UniProtKB-SubCell"/>
</dbReference>
<dbReference type="GO" id="GO:0016491">
    <property type="term" value="F:oxidoreductase activity"/>
    <property type="evidence" value="ECO:0007669"/>
    <property type="project" value="UniProtKB-KW"/>
</dbReference>
<dbReference type="Proteomes" id="UP000785679">
    <property type="component" value="Unassembled WGS sequence"/>
</dbReference>
<name>A0A8J8NM96_HALGN</name>
<proteinExistence type="inferred from homology"/>
<evidence type="ECO:0000256" key="7">
    <source>
        <dbReference type="ARBA" id="ARBA00023140"/>
    </source>
</evidence>
<evidence type="ECO:0000313" key="9">
    <source>
        <dbReference type="EMBL" id="TNV76751.1"/>
    </source>
</evidence>
<evidence type="ECO:0000256" key="3">
    <source>
        <dbReference type="ARBA" id="ARBA00006484"/>
    </source>
</evidence>
<dbReference type="SUPFAM" id="SSF51735">
    <property type="entry name" value="NAD(P)-binding Rossmann-fold domains"/>
    <property type="match status" value="1"/>
</dbReference>
<evidence type="ECO:0000256" key="4">
    <source>
        <dbReference type="ARBA" id="ARBA00022857"/>
    </source>
</evidence>
<dbReference type="EMBL" id="RRYP01013019">
    <property type="protein sequence ID" value="TNV76751.1"/>
    <property type="molecule type" value="Genomic_DNA"/>
</dbReference>
<evidence type="ECO:0000256" key="1">
    <source>
        <dbReference type="ARBA" id="ARBA00004173"/>
    </source>
</evidence>
<dbReference type="PANTHER" id="PTHR42808">
    <property type="entry name" value="HYDROXYSTEROID DEHYDROGENASE-LIKE PROTEIN 2"/>
    <property type="match status" value="1"/>
</dbReference>
<dbReference type="AlphaFoldDB" id="A0A8J8NM96"/>
<dbReference type="InterPro" id="IPR051935">
    <property type="entry name" value="HSDL2"/>
</dbReference>
<dbReference type="NCBIfam" id="NF006133">
    <property type="entry name" value="PRK08278.1"/>
    <property type="match status" value="1"/>
</dbReference>
<keyword evidence="6" id="KW-0496">Mitochondrion</keyword>
<dbReference type="InterPro" id="IPR036291">
    <property type="entry name" value="NAD(P)-bd_dom_sf"/>
</dbReference>
<organism evidence="9 10">
    <name type="scientific">Halteria grandinella</name>
    <dbReference type="NCBI Taxonomy" id="5974"/>
    <lineage>
        <taxon>Eukaryota</taxon>
        <taxon>Sar</taxon>
        <taxon>Alveolata</taxon>
        <taxon>Ciliophora</taxon>
        <taxon>Intramacronucleata</taxon>
        <taxon>Spirotrichea</taxon>
        <taxon>Stichotrichia</taxon>
        <taxon>Sporadotrichida</taxon>
        <taxon>Halteriidae</taxon>
        <taxon>Halteria</taxon>
    </lineage>
</organism>
<evidence type="ECO:0000256" key="8">
    <source>
        <dbReference type="ARBA" id="ARBA00040243"/>
    </source>
</evidence>
<dbReference type="Gene3D" id="3.40.50.720">
    <property type="entry name" value="NAD(P)-binding Rossmann-like Domain"/>
    <property type="match status" value="1"/>
</dbReference>
<dbReference type="GO" id="GO:0005739">
    <property type="term" value="C:mitochondrion"/>
    <property type="evidence" value="ECO:0007669"/>
    <property type="project" value="UniProtKB-SubCell"/>
</dbReference>
<dbReference type="PROSITE" id="PS00061">
    <property type="entry name" value="ADH_SHORT"/>
    <property type="match status" value="1"/>
</dbReference>